<dbReference type="InterPro" id="IPR033443">
    <property type="entry name" value="PROP1-like_PPR_dom"/>
</dbReference>
<dbReference type="NCBIfam" id="TIGR00756">
    <property type="entry name" value="PPR"/>
    <property type="match status" value="4"/>
</dbReference>
<dbReference type="KEGG" id="dfa:DFA_12099"/>
<accession>F4QFT2</accession>
<dbReference type="InterPro" id="IPR050872">
    <property type="entry name" value="PPR_P_subfamily"/>
</dbReference>
<dbReference type="STRING" id="1054147.F4QFT2"/>
<evidence type="ECO:0000313" key="8">
    <source>
        <dbReference type="Proteomes" id="UP000007797"/>
    </source>
</evidence>
<keyword evidence="5" id="KW-0472">Membrane</keyword>
<dbReference type="PROSITE" id="PS51375">
    <property type="entry name" value="PPR"/>
    <property type="match status" value="4"/>
</dbReference>
<evidence type="ECO:0000256" key="3">
    <source>
        <dbReference type="PROSITE-ProRule" id="PRU00708"/>
    </source>
</evidence>
<dbReference type="Pfam" id="PF17177">
    <property type="entry name" value="PPR_long"/>
    <property type="match status" value="1"/>
</dbReference>
<keyword evidence="2" id="KW-0677">Repeat</keyword>
<dbReference type="InterPro" id="IPR002885">
    <property type="entry name" value="PPR_rpt"/>
</dbReference>
<keyword evidence="5" id="KW-0812">Transmembrane</keyword>
<gene>
    <name evidence="7" type="ORF">DFA_12099</name>
</gene>
<sequence>MSSSGKYVGLGPRDSSESPFPDTFLNWRELIYFRSWQASGLVPFVYYFLFIVGFILFISEIVVNTIAFKAGGFFLGLLYGIIQFIGIVFGGRIMAEVVLSIFDIRDNIYRTAAGSNNVISHQPQPNPYMSSSASSDQYNNAPKRLDYEIFKDKEMMLSRWTQSVVRCTSSASLYSSLQSISYCTTSPIKKIKSNVLPPPPPSSSTSEQPIIKKKSTYIKRSDQQAIDSIVKTRRRDAEYTSNDQKLLERSPEDRKLSQVDYFKKLSKLGRYEEASTLYKYLGTNKRTVFAYENLLLACAVSGKFNESWHVYNQMKKDSLKPSIYTLAHLLQTCTTARGISNERIGERVDKVIAECEKYDVAMTTTFLNIVMKALVYVGQHDKALEFVNNMKGAGVKPDIATYTTLVVAMSEEYKQRTGFLESKFGLLHTINTSHNSQELDELRSDGVKQIEKYTGIIKLLKKSNVKVDRYFINTVLHACKLTNNPQGVFQVYDTFKEMNYTKDIQSDTKTYDILISTCCYTNKIDKGLELFEDMINYNVRPDVGLINSLFRLVLRIASTKQENIYDVDVFMDRIIKYMERYQILPNKDTFQVLIPTYSKLQRFEKAYELLLEMKVLNIKPSIKDYTGLIVGIQGDFEKVMKIFRVIVSQRIKLTPEFISIILKIAKKKGSDENIEEIAKGIRELENQTLNKSI</sequence>
<dbReference type="OMA" id="IGFLCQK"/>
<feature type="repeat" description="PPR" evidence="3">
    <location>
        <begin position="287"/>
        <end position="321"/>
    </location>
</feature>
<evidence type="ECO:0000259" key="6">
    <source>
        <dbReference type="Pfam" id="PF17177"/>
    </source>
</evidence>
<dbReference type="Pfam" id="PF13812">
    <property type="entry name" value="PPR_3"/>
    <property type="match status" value="1"/>
</dbReference>
<feature type="repeat" description="PPR" evidence="3">
    <location>
        <begin position="586"/>
        <end position="620"/>
    </location>
</feature>
<feature type="region of interest" description="Disordered" evidence="4">
    <location>
        <begin position="192"/>
        <end position="211"/>
    </location>
</feature>
<dbReference type="AlphaFoldDB" id="F4QFT2"/>
<dbReference type="PANTHER" id="PTHR46128">
    <property type="entry name" value="MITOCHONDRIAL GROUP I INTRON SPLICING FACTOR CCM1"/>
    <property type="match status" value="1"/>
</dbReference>
<dbReference type="Proteomes" id="UP000007797">
    <property type="component" value="Unassembled WGS sequence"/>
</dbReference>
<keyword evidence="5" id="KW-1133">Transmembrane helix</keyword>
<dbReference type="InterPro" id="IPR011990">
    <property type="entry name" value="TPR-like_helical_dom_sf"/>
</dbReference>
<feature type="domain" description="PROP1-like PPR" evidence="6">
    <location>
        <begin position="505"/>
        <end position="679"/>
    </location>
</feature>
<dbReference type="Gene3D" id="1.25.40.10">
    <property type="entry name" value="Tetratricopeptide repeat domain"/>
    <property type="match status" value="3"/>
</dbReference>
<dbReference type="GeneID" id="14865918"/>
<dbReference type="Pfam" id="PF14110">
    <property type="entry name" value="DUF4282"/>
    <property type="match status" value="1"/>
</dbReference>
<evidence type="ECO:0000256" key="5">
    <source>
        <dbReference type="SAM" id="Phobius"/>
    </source>
</evidence>
<dbReference type="RefSeq" id="XP_004351038.1">
    <property type="nucleotide sequence ID" value="XM_004350986.1"/>
</dbReference>
<dbReference type="EMBL" id="GL883029">
    <property type="protein sequence ID" value="EGG14329.1"/>
    <property type="molecule type" value="Genomic_DNA"/>
</dbReference>
<evidence type="ECO:0000256" key="4">
    <source>
        <dbReference type="SAM" id="MobiDB-lite"/>
    </source>
</evidence>
<proteinExistence type="inferred from homology"/>
<dbReference type="Pfam" id="PF13041">
    <property type="entry name" value="PPR_2"/>
    <property type="match status" value="1"/>
</dbReference>
<comment type="similarity">
    <text evidence="1">Belongs to the PPR family. P subfamily.</text>
</comment>
<reference evidence="8" key="1">
    <citation type="journal article" date="2011" name="Genome Res.">
        <title>Phylogeny-wide analysis of social amoeba genomes highlights ancient origins for complex intercellular communication.</title>
        <authorList>
            <person name="Heidel A.J."/>
            <person name="Lawal H.M."/>
            <person name="Felder M."/>
            <person name="Schilde C."/>
            <person name="Helps N.R."/>
            <person name="Tunggal B."/>
            <person name="Rivero F."/>
            <person name="John U."/>
            <person name="Schleicher M."/>
            <person name="Eichinger L."/>
            <person name="Platzer M."/>
            <person name="Noegel A.A."/>
            <person name="Schaap P."/>
            <person name="Gloeckner G."/>
        </authorList>
    </citation>
    <scope>NUCLEOTIDE SEQUENCE [LARGE SCALE GENOMIC DNA]</scope>
    <source>
        <strain evidence="8">SH3</strain>
    </source>
</reference>
<feature type="repeat" description="PPR" evidence="3">
    <location>
        <begin position="363"/>
        <end position="397"/>
    </location>
</feature>
<protein>
    <recommendedName>
        <fullName evidence="6">PROP1-like PPR domain-containing protein</fullName>
    </recommendedName>
</protein>
<dbReference type="OrthoDB" id="185373at2759"/>
<feature type="repeat" description="PPR" evidence="3">
    <location>
        <begin position="507"/>
        <end position="541"/>
    </location>
</feature>
<organism evidence="7 8">
    <name type="scientific">Cavenderia fasciculata</name>
    <name type="common">Slime mold</name>
    <name type="synonym">Dictyostelium fasciculatum</name>
    <dbReference type="NCBI Taxonomy" id="261658"/>
    <lineage>
        <taxon>Eukaryota</taxon>
        <taxon>Amoebozoa</taxon>
        <taxon>Evosea</taxon>
        <taxon>Eumycetozoa</taxon>
        <taxon>Dictyostelia</taxon>
        <taxon>Acytosteliales</taxon>
        <taxon>Cavenderiaceae</taxon>
        <taxon>Cavenderia</taxon>
    </lineage>
</organism>
<evidence type="ECO:0000256" key="1">
    <source>
        <dbReference type="ARBA" id="ARBA00007626"/>
    </source>
</evidence>
<feature type="transmembrane region" description="Helical" evidence="5">
    <location>
        <begin position="44"/>
        <end position="66"/>
    </location>
</feature>
<evidence type="ECO:0000313" key="7">
    <source>
        <dbReference type="EMBL" id="EGG14329.1"/>
    </source>
</evidence>
<evidence type="ECO:0000256" key="2">
    <source>
        <dbReference type="ARBA" id="ARBA00022737"/>
    </source>
</evidence>
<dbReference type="InterPro" id="IPR025557">
    <property type="entry name" value="DUF4282"/>
</dbReference>
<name>F4QFT2_CACFS</name>
<dbReference type="PANTHER" id="PTHR46128:SF329">
    <property type="entry name" value="MITOCHONDRIAL GROUP I INTRON SPLICING FACTOR DMR1"/>
    <property type="match status" value="1"/>
</dbReference>
<feature type="transmembrane region" description="Helical" evidence="5">
    <location>
        <begin position="73"/>
        <end position="95"/>
    </location>
</feature>
<keyword evidence="8" id="KW-1185">Reference proteome</keyword>